<reference evidence="2" key="1">
    <citation type="submission" date="2023-01" db="EMBL/GenBank/DDBJ databases">
        <title>The chitinases involved in constricting ring structure development in the nematode-trapping fungus Drechslerella dactyloides.</title>
        <authorList>
            <person name="Wang R."/>
            <person name="Zhang L."/>
            <person name="Tang P."/>
            <person name="Li S."/>
            <person name="Liang L."/>
        </authorList>
    </citation>
    <scope>NUCLEOTIDE SEQUENCE</scope>
    <source>
        <strain evidence="2">YMF1.00031</strain>
    </source>
</reference>
<evidence type="ECO:0000313" key="2">
    <source>
        <dbReference type="EMBL" id="KAJ6260699.1"/>
    </source>
</evidence>
<dbReference type="AlphaFoldDB" id="A0AAD6IXT8"/>
<comment type="caution">
    <text evidence="2">The sequence shown here is derived from an EMBL/GenBank/DDBJ whole genome shotgun (WGS) entry which is preliminary data.</text>
</comment>
<feature type="compositionally biased region" description="Basic residues" evidence="1">
    <location>
        <begin position="35"/>
        <end position="44"/>
    </location>
</feature>
<keyword evidence="3" id="KW-1185">Reference proteome</keyword>
<dbReference type="EMBL" id="JAQGDS010000005">
    <property type="protein sequence ID" value="KAJ6260699.1"/>
    <property type="molecule type" value="Genomic_DNA"/>
</dbReference>
<accession>A0AAD6IXT8</accession>
<evidence type="ECO:0000256" key="1">
    <source>
        <dbReference type="SAM" id="MobiDB-lite"/>
    </source>
</evidence>
<organism evidence="2 3">
    <name type="scientific">Drechslerella dactyloides</name>
    <name type="common">Nematode-trapping fungus</name>
    <name type="synonym">Arthrobotrys dactyloides</name>
    <dbReference type="NCBI Taxonomy" id="74499"/>
    <lineage>
        <taxon>Eukaryota</taxon>
        <taxon>Fungi</taxon>
        <taxon>Dikarya</taxon>
        <taxon>Ascomycota</taxon>
        <taxon>Pezizomycotina</taxon>
        <taxon>Orbiliomycetes</taxon>
        <taxon>Orbiliales</taxon>
        <taxon>Orbiliaceae</taxon>
        <taxon>Drechslerella</taxon>
    </lineage>
</organism>
<evidence type="ECO:0000313" key="3">
    <source>
        <dbReference type="Proteomes" id="UP001221413"/>
    </source>
</evidence>
<dbReference type="Proteomes" id="UP001221413">
    <property type="component" value="Unassembled WGS sequence"/>
</dbReference>
<protein>
    <submittedName>
        <fullName evidence="2">Uncharacterized protein</fullName>
    </submittedName>
</protein>
<proteinExistence type="predicted"/>
<feature type="region of interest" description="Disordered" evidence="1">
    <location>
        <begin position="1"/>
        <end position="64"/>
    </location>
</feature>
<sequence length="64" mass="7242">MGMIMKVKMLTNDKVSGSPLNPEEEGEGDDEMMRKARRSSRRTSRGASRMEPSRASEIGTKRKR</sequence>
<gene>
    <name evidence="2" type="ORF">Dda_4928</name>
</gene>
<name>A0AAD6IXT8_DREDA</name>